<dbReference type="CDD" id="cd01700">
    <property type="entry name" value="PolY_Pol_V_umuC"/>
    <property type="match status" value="1"/>
</dbReference>
<dbReference type="Proteomes" id="UP000250790">
    <property type="component" value="Unassembled WGS sequence"/>
</dbReference>
<proteinExistence type="inferred from homology"/>
<protein>
    <submittedName>
        <fullName evidence="7">DNA polymerase V subunit UmuC</fullName>
    </submittedName>
</protein>
<dbReference type="GO" id="GO:0006281">
    <property type="term" value="P:DNA repair"/>
    <property type="evidence" value="ECO:0007669"/>
    <property type="project" value="UniProtKB-KW"/>
</dbReference>
<sequence>MLALVDGNNFYCSCERVFQPWLQGRPVVVLSNNDGCAIARSDEAKALGIKMGAPYFQLRELERDAGLIALSANFALYGDMSDRMMTLAAGLGHMQEVYSIDESFIDLSGIPGDLVLRARKIRRRIHQWIGIPTCIGIGPTKTLAKLANAIAKSAERKPGSYPAHHAQICHLGECNAQELAALLQATEVGDVWGVGRKIGAQLRENGVHTALDLQRMSPAAAKAGWSVVLEKTVRELNGVPCIEFEDEPPAKQQIACTRSFGHPVTELIELQEAITEFACRAAEKLRKQGSHTGHIMAFIRTSPFRKQDPQYSRSASIPLPSPTSDSAHITQAANAIIKRIYRPGFKYAKAGVMLMDLQPATREQLTLDFDEVMPENRVRLMDAMDQVNQRYGRGTLKLASAGAPKAIKLWAMKQERISSGFTTDWEGLALANK</sequence>
<dbReference type="AlphaFoldDB" id="A0A315EIM2"/>
<evidence type="ECO:0000256" key="1">
    <source>
        <dbReference type="ARBA" id="ARBA00010945"/>
    </source>
</evidence>
<keyword evidence="5" id="KW-0742">SOS response</keyword>
<feature type="domain" description="UmuC" evidence="6">
    <location>
        <begin position="2"/>
        <end position="195"/>
    </location>
</feature>
<accession>A0A315EIM2</accession>
<dbReference type="Pfam" id="PF00817">
    <property type="entry name" value="IMS"/>
    <property type="match status" value="1"/>
</dbReference>
<dbReference type="InterPro" id="IPR043502">
    <property type="entry name" value="DNA/RNA_pol_sf"/>
</dbReference>
<dbReference type="Pfam" id="PF11799">
    <property type="entry name" value="IMS_C"/>
    <property type="match status" value="1"/>
</dbReference>
<dbReference type="RefSeq" id="WP_108311695.1">
    <property type="nucleotide sequence ID" value="NZ_NESN01000001.1"/>
</dbReference>
<dbReference type="OrthoDB" id="9808813at2"/>
<dbReference type="Gene3D" id="3.40.1170.60">
    <property type="match status" value="1"/>
</dbReference>
<dbReference type="SUPFAM" id="SSF100879">
    <property type="entry name" value="Lesion bypass DNA polymerase (Y-family), little finger domain"/>
    <property type="match status" value="1"/>
</dbReference>
<dbReference type="EMBL" id="NESN01000001">
    <property type="protein sequence ID" value="PUE55704.1"/>
    <property type="molecule type" value="Genomic_DNA"/>
</dbReference>
<comment type="caution">
    <text evidence="7">The sequence shown here is derived from an EMBL/GenBank/DDBJ whole genome shotgun (WGS) entry which is preliminary data.</text>
</comment>
<dbReference type="InterPro" id="IPR025188">
    <property type="entry name" value="DUF4113"/>
</dbReference>
<dbReference type="InterPro" id="IPR001126">
    <property type="entry name" value="UmuC"/>
</dbReference>
<dbReference type="Gene3D" id="3.30.70.270">
    <property type="match status" value="1"/>
</dbReference>
<evidence type="ECO:0000256" key="5">
    <source>
        <dbReference type="ARBA" id="ARBA00023236"/>
    </source>
</evidence>
<dbReference type="PANTHER" id="PTHR11076">
    <property type="entry name" value="DNA REPAIR POLYMERASE UMUC / TRANSFERASE FAMILY MEMBER"/>
    <property type="match status" value="1"/>
</dbReference>
<evidence type="ECO:0000259" key="6">
    <source>
        <dbReference type="PROSITE" id="PS50173"/>
    </source>
</evidence>
<evidence type="ECO:0000256" key="2">
    <source>
        <dbReference type="ARBA" id="ARBA00022763"/>
    </source>
</evidence>
<dbReference type="InterPro" id="IPR050116">
    <property type="entry name" value="DNA_polymerase-Y"/>
</dbReference>
<dbReference type="GO" id="GO:0042276">
    <property type="term" value="P:error-prone translesion synthesis"/>
    <property type="evidence" value="ECO:0007669"/>
    <property type="project" value="TreeGrafter"/>
</dbReference>
<evidence type="ECO:0000313" key="7">
    <source>
        <dbReference type="EMBL" id="PUE55704.1"/>
    </source>
</evidence>
<dbReference type="InterPro" id="IPR043128">
    <property type="entry name" value="Rev_trsase/Diguanyl_cyclase"/>
</dbReference>
<dbReference type="GO" id="GO:0003887">
    <property type="term" value="F:DNA-directed DNA polymerase activity"/>
    <property type="evidence" value="ECO:0007669"/>
    <property type="project" value="TreeGrafter"/>
</dbReference>
<gene>
    <name evidence="7" type="ORF">B9Z37_03955</name>
</gene>
<dbReference type="Pfam" id="PF13438">
    <property type="entry name" value="DUF4113"/>
    <property type="match status" value="1"/>
</dbReference>
<dbReference type="SUPFAM" id="SSF56672">
    <property type="entry name" value="DNA/RNA polymerases"/>
    <property type="match status" value="1"/>
</dbReference>
<organism evidence="7 8">
    <name type="scientific">Limnohabitans parvus II-B4</name>
    <dbReference type="NCBI Taxonomy" id="1293052"/>
    <lineage>
        <taxon>Bacteria</taxon>
        <taxon>Pseudomonadati</taxon>
        <taxon>Pseudomonadota</taxon>
        <taxon>Betaproteobacteria</taxon>
        <taxon>Burkholderiales</taxon>
        <taxon>Comamonadaceae</taxon>
        <taxon>Limnohabitans</taxon>
    </lineage>
</organism>
<evidence type="ECO:0000313" key="8">
    <source>
        <dbReference type="Proteomes" id="UP000250790"/>
    </source>
</evidence>
<reference evidence="7 8" key="1">
    <citation type="submission" date="2017-04" db="EMBL/GenBank/DDBJ databases">
        <title>Unexpected and diverse lifestyles within the genus Limnohabitans.</title>
        <authorList>
            <person name="Kasalicky V."/>
            <person name="Mehrshad M."/>
            <person name="Andrei S.-A."/>
            <person name="Salcher M."/>
            <person name="Kratochvilova H."/>
            <person name="Simek K."/>
            <person name="Ghai R."/>
        </authorList>
    </citation>
    <scope>NUCLEOTIDE SEQUENCE [LARGE SCALE GENOMIC DNA]</scope>
    <source>
        <strain evidence="7 8">II-B4</strain>
    </source>
</reference>
<keyword evidence="3" id="KW-0741">SOS mutagenesis</keyword>
<comment type="similarity">
    <text evidence="1">Belongs to the DNA polymerase type-Y family.</text>
</comment>
<dbReference type="Gene3D" id="1.10.150.20">
    <property type="entry name" value="5' to 3' exonuclease, C-terminal subdomain"/>
    <property type="match status" value="1"/>
</dbReference>
<dbReference type="Gene3D" id="3.30.1490.100">
    <property type="entry name" value="DNA polymerase, Y-family, little finger domain"/>
    <property type="match status" value="1"/>
</dbReference>
<name>A0A315EIM2_9BURK</name>
<dbReference type="InterPro" id="IPR017961">
    <property type="entry name" value="DNA_pol_Y-fam_little_finger"/>
</dbReference>
<dbReference type="GO" id="GO:0009432">
    <property type="term" value="P:SOS response"/>
    <property type="evidence" value="ECO:0007669"/>
    <property type="project" value="UniProtKB-KW"/>
</dbReference>
<keyword evidence="2" id="KW-0227">DNA damage</keyword>
<keyword evidence="4" id="KW-0234">DNA repair</keyword>
<keyword evidence="8" id="KW-1185">Reference proteome</keyword>
<dbReference type="PANTHER" id="PTHR11076:SF34">
    <property type="entry name" value="PROTEIN UMUC"/>
    <property type="match status" value="1"/>
</dbReference>
<dbReference type="GO" id="GO:0003684">
    <property type="term" value="F:damaged DNA binding"/>
    <property type="evidence" value="ECO:0007669"/>
    <property type="project" value="InterPro"/>
</dbReference>
<dbReference type="GO" id="GO:0005829">
    <property type="term" value="C:cytosol"/>
    <property type="evidence" value="ECO:0007669"/>
    <property type="project" value="TreeGrafter"/>
</dbReference>
<evidence type="ECO:0000256" key="4">
    <source>
        <dbReference type="ARBA" id="ARBA00023204"/>
    </source>
</evidence>
<evidence type="ECO:0000256" key="3">
    <source>
        <dbReference type="ARBA" id="ARBA00023199"/>
    </source>
</evidence>
<dbReference type="InterPro" id="IPR036775">
    <property type="entry name" value="DNA_pol_Y-fam_lit_finger_sf"/>
</dbReference>
<dbReference type="PROSITE" id="PS50173">
    <property type="entry name" value="UMUC"/>
    <property type="match status" value="1"/>
</dbReference>